<evidence type="ECO:0000313" key="6">
    <source>
        <dbReference type="Proteomes" id="UP001161247"/>
    </source>
</evidence>
<keyword evidence="1" id="KW-0479">Metal-binding</keyword>
<dbReference type="InterPro" id="IPR044861">
    <property type="entry name" value="IPNS-like_FE2OG_OXY"/>
</dbReference>
<dbReference type="InterPro" id="IPR026992">
    <property type="entry name" value="DIOX_N"/>
</dbReference>
<evidence type="ECO:0000256" key="1">
    <source>
        <dbReference type="ARBA" id="ARBA00022723"/>
    </source>
</evidence>
<proteinExistence type="predicted"/>
<dbReference type="Proteomes" id="UP001161247">
    <property type="component" value="Chromosome 4"/>
</dbReference>
<feature type="domain" description="Isopenicillin N synthase-like Fe(2+) 2OG dioxygenase" evidence="3">
    <location>
        <begin position="164"/>
        <end position="259"/>
    </location>
</feature>
<dbReference type="EMBL" id="OX459121">
    <property type="protein sequence ID" value="CAI9101307.1"/>
    <property type="molecule type" value="Genomic_DNA"/>
</dbReference>
<dbReference type="Gene3D" id="2.60.120.330">
    <property type="entry name" value="B-lactam Antibiotic, Isopenicillin N Synthase, Chain"/>
    <property type="match status" value="1"/>
</dbReference>
<dbReference type="PANTHER" id="PTHR47990">
    <property type="entry name" value="2-OXOGLUTARATE (2OG) AND FE(II)-DEPENDENT OXYGENASE SUPERFAMILY PROTEIN-RELATED"/>
    <property type="match status" value="1"/>
</dbReference>
<evidence type="ECO:0000259" key="4">
    <source>
        <dbReference type="Pfam" id="PF14226"/>
    </source>
</evidence>
<keyword evidence="6" id="KW-1185">Reference proteome</keyword>
<dbReference type="InterPro" id="IPR027443">
    <property type="entry name" value="IPNS-like_sf"/>
</dbReference>
<dbReference type="GO" id="GO:0016706">
    <property type="term" value="F:2-oxoglutarate-dependent dioxygenase activity"/>
    <property type="evidence" value="ECO:0007669"/>
    <property type="project" value="UniProtKB-ARBA"/>
</dbReference>
<organism evidence="5 6">
    <name type="scientific">Oldenlandia corymbosa var. corymbosa</name>
    <dbReference type="NCBI Taxonomy" id="529605"/>
    <lineage>
        <taxon>Eukaryota</taxon>
        <taxon>Viridiplantae</taxon>
        <taxon>Streptophyta</taxon>
        <taxon>Embryophyta</taxon>
        <taxon>Tracheophyta</taxon>
        <taxon>Spermatophyta</taxon>
        <taxon>Magnoliopsida</taxon>
        <taxon>eudicotyledons</taxon>
        <taxon>Gunneridae</taxon>
        <taxon>Pentapetalae</taxon>
        <taxon>asterids</taxon>
        <taxon>lamiids</taxon>
        <taxon>Gentianales</taxon>
        <taxon>Rubiaceae</taxon>
        <taxon>Rubioideae</taxon>
        <taxon>Spermacoceae</taxon>
        <taxon>Hedyotis-Oldenlandia complex</taxon>
        <taxon>Oldenlandia</taxon>
    </lineage>
</organism>
<dbReference type="Pfam" id="PF03171">
    <property type="entry name" value="2OG-FeII_Oxy"/>
    <property type="match status" value="1"/>
</dbReference>
<evidence type="ECO:0000259" key="3">
    <source>
        <dbReference type="Pfam" id="PF03171"/>
    </source>
</evidence>
<dbReference type="GO" id="GO:0046872">
    <property type="term" value="F:metal ion binding"/>
    <property type="evidence" value="ECO:0007669"/>
    <property type="project" value="UniProtKB-KW"/>
</dbReference>
<dbReference type="InterPro" id="IPR050231">
    <property type="entry name" value="Iron_ascorbate_oxido_reductase"/>
</dbReference>
<feature type="domain" description="Non-haem dioxygenase N-terminal" evidence="4">
    <location>
        <begin position="9"/>
        <end position="85"/>
    </location>
</feature>
<evidence type="ECO:0000313" key="5">
    <source>
        <dbReference type="EMBL" id="CAI9101307.1"/>
    </source>
</evidence>
<evidence type="ECO:0000256" key="2">
    <source>
        <dbReference type="ARBA" id="ARBA00023004"/>
    </source>
</evidence>
<sequence>MDHQNASKLPVINLSKENLKHSTCKQVRNALEEYGCFIAVYDKTPLIFLELRDSIFFIADQLFQLPLETKAKNTSKTPFFGYLGDLQGVVQLYESLGIEDATSLQQIKSFCELMWPDRNEEFCEIIHQYANLLAELEKMVVRMVFEGYGLKELCESHINSTTFLLRLNSYRVRQPKEKIIGATAHTDKSFLTILDQDQVNGLEVKLKDQQWHAVDFLPSSFVVMAGEALRAWSNNRIQSPVHQVTMNGKNISRFSIGIFSYHNGIIHIPTEMIDEEQFPRRFKSFDHLGFVAFFANDFKLGRNSNCSIVSYCGV</sequence>
<dbReference type="Pfam" id="PF14226">
    <property type="entry name" value="DIOX_N"/>
    <property type="match status" value="1"/>
</dbReference>
<reference evidence="5" key="1">
    <citation type="submission" date="2023-03" db="EMBL/GenBank/DDBJ databases">
        <authorList>
            <person name="Julca I."/>
        </authorList>
    </citation>
    <scope>NUCLEOTIDE SEQUENCE</scope>
</reference>
<dbReference type="SUPFAM" id="SSF51197">
    <property type="entry name" value="Clavaminate synthase-like"/>
    <property type="match status" value="1"/>
</dbReference>
<dbReference type="AlphaFoldDB" id="A0AAV1D3X5"/>
<gene>
    <name evidence="5" type="ORF">OLC1_LOCUS10924</name>
</gene>
<accession>A0AAV1D3X5</accession>
<name>A0AAV1D3X5_OLDCO</name>
<keyword evidence="2" id="KW-0408">Iron</keyword>
<protein>
    <submittedName>
        <fullName evidence="5">OLC1v1038600C1</fullName>
    </submittedName>
</protein>